<organism evidence="4 5">
    <name type="scientific">Paenibacillus sabuli</name>
    <dbReference type="NCBI Taxonomy" id="2772509"/>
    <lineage>
        <taxon>Bacteria</taxon>
        <taxon>Bacillati</taxon>
        <taxon>Bacillota</taxon>
        <taxon>Bacilli</taxon>
        <taxon>Bacillales</taxon>
        <taxon>Paenibacillaceae</taxon>
        <taxon>Paenibacillus</taxon>
    </lineage>
</organism>
<name>A0A927GSB4_9BACL</name>
<dbReference type="GO" id="GO:0003690">
    <property type="term" value="F:double-stranded DNA binding"/>
    <property type="evidence" value="ECO:0007669"/>
    <property type="project" value="InterPro"/>
</dbReference>
<dbReference type="InterPro" id="IPR038300">
    <property type="entry name" value="SASP_sf_alpha/beta"/>
</dbReference>
<dbReference type="InterPro" id="IPR050847">
    <property type="entry name" value="SASP_DNA-binding"/>
</dbReference>
<dbReference type="InterPro" id="IPR001448">
    <property type="entry name" value="SASP_alpha/beta-type"/>
</dbReference>
<comment type="function">
    <text evidence="1">SASP are bound to spore DNA. They are double-stranded DNA-binding proteins that cause DNA to change to an a-like conformation. They protect the DNA backbone from chemical and enzymatic cleavage and are thus involved in dormant spore's high resistance to UV light.</text>
</comment>
<gene>
    <name evidence="4" type="ORF">IDH44_11665</name>
</gene>
<sequence length="90" mass="9422">MAGRSNQKVVPACKPALDQMKYEIAAELGLYVHSGSSPAGGADAEFAGELGAQHNQAAHVPWSQLATREAGSVGGEITRRIIQQAQQGLH</sequence>
<accession>A0A927GSB4</accession>
<evidence type="ECO:0000256" key="2">
    <source>
        <dbReference type="ARBA" id="ARBA00005442"/>
    </source>
</evidence>
<dbReference type="RefSeq" id="WP_190917823.1">
    <property type="nucleotide sequence ID" value="NZ_JACXIZ010000019.1"/>
</dbReference>
<dbReference type="PANTHER" id="PTHR36107">
    <property type="entry name" value="SMALL, ACID-SOLUBLE SPORE PROTEIN A"/>
    <property type="match status" value="1"/>
</dbReference>
<evidence type="ECO:0000313" key="5">
    <source>
        <dbReference type="Proteomes" id="UP000621560"/>
    </source>
</evidence>
<comment type="similarity">
    <text evidence="2">Belongs to the alpha/beta-type SASP family.</text>
</comment>
<comment type="caution">
    <text evidence="4">The sequence shown here is derived from an EMBL/GenBank/DDBJ whole genome shotgun (WGS) entry which is preliminary data.</text>
</comment>
<keyword evidence="5" id="KW-1185">Reference proteome</keyword>
<dbReference type="Pfam" id="PF00269">
    <property type="entry name" value="SASP"/>
    <property type="match status" value="2"/>
</dbReference>
<evidence type="ECO:0000256" key="1">
    <source>
        <dbReference type="ARBA" id="ARBA00003863"/>
    </source>
</evidence>
<keyword evidence="3" id="KW-0238">DNA-binding</keyword>
<dbReference type="InterPro" id="IPR018126">
    <property type="entry name" value="SASP_alpha/beta-type_CS"/>
</dbReference>
<protein>
    <submittedName>
        <fullName evidence="4">Alpha/beta-type small acid-soluble spore protein</fullName>
    </submittedName>
</protein>
<dbReference type="Proteomes" id="UP000621560">
    <property type="component" value="Unassembled WGS sequence"/>
</dbReference>
<dbReference type="GO" id="GO:0006265">
    <property type="term" value="P:DNA topological change"/>
    <property type="evidence" value="ECO:0007669"/>
    <property type="project" value="InterPro"/>
</dbReference>
<dbReference type="PANTHER" id="PTHR36107:SF1">
    <property type="entry name" value="SMALL, ACID-SOLUBLE SPORE PROTEIN A"/>
    <property type="match status" value="1"/>
</dbReference>
<dbReference type="PROSITE" id="PS00304">
    <property type="entry name" value="SASP_1"/>
    <property type="match status" value="1"/>
</dbReference>
<dbReference type="AlphaFoldDB" id="A0A927GSB4"/>
<proteinExistence type="inferred from homology"/>
<dbReference type="EMBL" id="JACXIZ010000019">
    <property type="protein sequence ID" value="MBD2845850.1"/>
    <property type="molecule type" value="Genomic_DNA"/>
</dbReference>
<evidence type="ECO:0000256" key="3">
    <source>
        <dbReference type="ARBA" id="ARBA00023125"/>
    </source>
</evidence>
<evidence type="ECO:0000313" key="4">
    <source>
        <dbReference type="EMBL" id="MBD2845850.1"/>
    </source>
</evidence>
<dbReference type="Gene3D" id="6.10.10.80">
    <property type="entry name" value="Small, acid-soluble spore protein, alpha/beta type-like"/>
    <property type="match status" value="1"/>
</dbReference>
<reference evidence="4" key="1">
    <citation type="submission" date="2020-09" db="EMBL/GenBank/DDBJ databases">
        <title>A novel bacterium of genus Paenibacillus, isolated from South China Sea.</title>
        <authorList>
            <person name="Huang H."/>
            <person name="Mo K."/>
            <person name="Hu Y."/>
        </authorList>
    </citation>
    <scope>NUCLEOTIDE SEQUENCE</scope>
    <source>
        <strain evidence="4">IB182496</strain>
    </source>
</reference>